<dbReference type="EMBL" id="JAAGXA010000016">
    <property type="protein sequence ID" value="NEN80222.1"/>
    <property type="molecule type" value="Genomic_DNA"/>
</dbReference>
<keyword evidence="1" id="KW-0732">Signal</keyword>
<evidence type="ECO:0000256" key="1">
    <source>
        <dbReference type="SAM" id="SignalP"/>
    </source>
</evidence>
<dbReference type="Proteomes" id="UP000468687">
    <property type="component" value="Unassembled WGS sequence"/>
</dbReference>
<evidence type="ECO:0000313" key="3">
    <source>
        <dbReference type="Proteomes" id="UP000468687"/>
    </source>
</evidence>
<evidence type="ECO:0000313" key="2">
    <source>
        <dbReference type="EMBL" id="NEN80222.1"/>
    </source>
</evidence>
<organism evidence="2 3">
    <name type="scientific">Nocardioides zeae</name>
    <dbReference type="NCBI Taxonomy" id="1457234"/>
    <lineage>
        <taxon>Bacteria</taxon>
        <taxon>Bacillati</taxon>
        <taxon>Actinomycetota</taxon>
        <taxon>Actinomycetes</taxon>
        <taxon>Propionibacteriales</taxon>
        <taxon>Nocardioidaceae</taxon>
        <taxon>Nocardioides</taxon>
    </lineage>
</organism>
<proteinExistence type="predicted"/>
<feature type="signal peptide" evidence="1">
    <location>
        <begin position="1"/>
        <end position="30"/>
    </location>
</feature>
<dbReference type="RefSeq" id="WP_163773980.1">
    <property type="nucleotide sequence ID" value="NZ_JAAGXA010000016.1"/>
</dbReference>
<protein>
    <submittedName>
        <fullName evidence="2">Uncharacterized protein</fullName>
    </submittedName>
</protein>
<gene>
    <name evidence="2" type="ORF">G3T38_18340</name>
</gene>
<name>A0A6P0HNF3_9ACTN</name>
<reference evidence="2 3" key="1">
    <citation type="journal article" date="2014" name="Int. J. Syst. Evol. Microbiol.">
        <title>Nocardioides zeae sp. nov., isolated from the stem of Zea mays.</title>
        <authorList>
            <person name="Glaeser S.P."/>
            <person name="McInroy J.A."/>
            <person name="Busse H.J."/>
            <person name="Kampfer P."/>
        </authorList>
    </citation>
    <scope>NUCLEOTIDE SEQUENCE [LARGE SCALE GENOMIC DNA]</scope>
    <source>
        <strain evidence="2 3">JCM 30728</strain>
    </source>
</reference>
<sequence>MKFVRRAGLAVAAAAISIGLVGAAAGSAHADTSWGQKKRIAVVQTAPVQDEPVDTSWGQD</sequence>
<accession>A0A6P0HNF3</accession>
<keyword evidence="3" id="KW-1185">Reference proteome</keyword>
<dbReference type="AlphaFoldDB" id="A0A6P0HNF3"/>
<feature type="chain" id="PRO_5026800606" evidence="1">
    <location>
        <begin position="31"/>
        <end position="60"/>
    </location>
</feature>
<comment type="caution">
    <text evidence="2">The sequence shown here is derived from an EMBL/GenBank/DDBJ whole genome shotgun (WGS) entry which is preliminary data.</text>
</comment>